<protein>
    <submittedName>
        <fullName evidence="10">SusC/RagA family TonB-linked outer membrane protein</fullName>
    </submittedName>
</protein>
<dbReference type="Proteomes" id="UP000033035">
    <property type="component" value="Unassembled WGS sequence"/>
</dbReference>
<comment type="caution">
    <text evidence="10">The sequence shown here is derived from an EMBL/GenBank/DDBJ whole genome shotgun (WGS) entry which is preliminary data.</text>
</comment>
<evidence type="ECO:0000256" key="7">
    <source>
        <dbReference type="PROSITE-ProRule" id="PRU01360"/>
    </source>
</evidence>
<feature type="signal peptide" evidence="8">
    <location>
        <begin position="1"/>
        <end position="17"/>
    </location>
</feature>
<dbReference type="FunFam" id="2.60.40.1120:FF:000003">
    <property type="entry name" value="Outer membrane protein Omp121"/>
    <property type="match status" value="1"/>
</dbReference>
<dbReference type="InterPro" id="IPR023996">
    <property type="entry name" value="TonB-dep_OMP_SusC/RagA"/>
</dbReference>
<dbReference type="InterPro" id="IPR008969">
    <property type="entry name" value="CarboxyPept-like_regulatory"/>
</dbReference>
<dbReference type="NCBIfam" id="TIGR04057">
    <property type="entry name" value="SusC_RagA_signa"/>
    <property type="match status" value="1"/>
</dbReference>
<dbReference type="InterPro" id="IPR012910">
    <property type="entry name" value="Plug_dom"/>
</dbReference>
<dbReference type="STRING" id="1203610.HMPREF1536_01814"/>
<dbReference type="FunFam" id="2.170.130.10:FF:000003">
    <property type="entry name" value="SusC/RagA family TonB-linked outer membrane protein"/>
    <property type="match status" value="1"/>
</dbReference>
<dbReference type="Gene3D" id="2.60.40.1120">
    <property type="entry name" value="Carboxypeptidase-like, regulatory domain"/>
    <property type="match status" value="1"/>
</dbReference>
<dbReference type="Gene3D" id="2.40.170.20">
    <property type="entry name" value="TonB-dependent receptor, beta-barrel domain"/>
    <property type="match status" value="1"/>
</dbReference>
<dbReference type="InterPro" id="IPR018247">
    <property type="entry name" value="EF_Hand_1_Ca_BS"/>
</dbReference>
<evidence type="ECO:0000313" key="11">
    <source>
        <dbReference type="Proteomes" id="UP000033035"/>
    </source>
</evidence>
<evidence type="ECO:0000259" key="9">
    <source>
        <dbReference type="SMART" id="SM00965"/>
    </source>
</evidence>
<keyword evidence="3 7" id="KW-1134">Transmembrane beta strand</keyword>
<evidence type="ECO:0000256" key="8">
    <source>
        <dbReference type="SAM" id="SignalP"/>
    </source>
</evidence>
<evidence type="ECO:0000256" key="2">
    <source>
        <dbReference type="ARBA" id="ARBA00022448"/>
    </source>
</evidence>
<dbReference type="PROSITE" id="PS00018">
    <property type="entry name" value="EF_HAND_1"/>
    <property type="match status" value="1"/>
</dbReference>
<proteinExistence type="inferred from homology"/>
<dbReference type="EMBL" id="AQHW01000011">
    <property type="protein sequence ID" value="KKB58005.1"/>
    <property type="molecule type" value="Genomic_DNA"/>
</dbReference>
<dbReference type="NCBIfam" id="TIGR04056">
    <property type="entry name" value="OMP_RagA_SusC"/>
    <property type="match status" value="1"/>
</dbReference>
<dbReference type="InterPro" id="IPR039426">
    <property type="entry name" value="TonB-dep_rcpt-like"/>
</dbReference>
<keyword evidence="6 7" id="KW-0998">Cell outer membrane</keyword>
<evidence type="ECO:0000256" key="4">
    <source>
        <dbReference type="ARBA" id="ARBA00022692"/>
    </source>
</evidence>
<keyword evidence="8" id="KW-0732">Signal</keyword>
<dbReference type="GO" id="GO:0009279">
    <property type="term" value="C:cell outer membrane"/>
    <property type="evidence" value="ECO:0007669"/>
    <property type="project" value="UniProtKB-SubCell"/>
</dbReference>
<dbReference type="InterPro" id="IPR011662">
    <property type="entry name" value="Secretin/TonB_short_N"/>
</dbReference>
<evidence type="ECO:0000313" key="10">
    <source>
        <dbReference type="EMBL" id="KKB58005.1"/>
    </source>
</evidence>
<organism evidence="10 11">
    <name type="scientific">Parabacteroides gordonii MS-1 = DSM 23371</name>
    <dbReference type="NCBI Taxonomy" id="1203610"/>
    <lineage>
        <taxon>Bacteria</taxon>
        <taxon>Pseudomonadati</taxon>
        <taxon>Bacteroidota</taxon>
        <taxon>Bacteroidia</taxon>
        <taxon>Bacteroidales</taxon>
        <taxon>Tannerellaceae</taxon>
        <taxon>Parabacteroides</taxon>
    </lineage>
</organism>
<dbReference type="RefSeq" id="WP_028730050.1">
    <property type="nucleotide sequence ID" value="NZ_KE386765.1"/>
</dbReference>
<sequence length="1121" mass="124629">MKLVFVYLFIFVSGVFATEATSQTTRVSIVAKNISTQELMQEIEKQTDYLFVYNKNEVNLNRKVTIQATNQTVIEVLNKAFSQTDIAFAMEGSNIMLMKKESKETSPSIQQKGRTINGVVTDEKGETIIGANVSVKGTTIGTITDIDGKFTLDIPEGAKLQVSYIGYLTQDITVGNNTSLNIKLLEDTQNLDEIVVVGYGVQKKSSVSGAIATIAQNDIKKAATSNLSDALVGQMPGLIAVNESGKPGSGSKLLIRGQGTWNNSDPLVIVDGIERDFSNLDPNEVETISVLKDAAAAAVYGARAANGVILVTTKRGKDGKPSVKLDTYYGLKNVTRYPDLATPYEWASTRNKAYLMDGVSPNDNRIFTQEQLENFRTGGQGTDWYKETFNKTAPQYYANLNLSGGSEKVKYFVSLGHHSEDGLIDNFNYKKYNFRSNIDAKVTERFTISADVDASTRTYNSPGWKAEDLFHYVARQNPTLPAYHPNGLPANTNGEHLPEMVHSSGNNKETYNDFRVTFKADYKIPGIEGLVARGMFSYGKNYMYNKKFFIPYSMYDVNENGDITNTKVVGEKTKLDEKFDQGDGYTYNVSLNYNRTFGKHDVGFLFLYEQESSKGNEFSAFRTNFVSNSVPQLSAGGDADKTNAGKANEWARNGLVGRINYAFDSRYMFEASFRYDGSITFPKGHRYGFFPSVSGAWRISNEAFIKDNFSFIDNLKLRASYGTLGNDQVKLWQYMSEFVYSDVATIGGKNTNSIAVYKDLFPNPNITWEKSSTFDVGLEGMLWQGLLSFELDFFSKRTKDILAPQIRTIPETFGATLPDVNYGILDNKGIEIAVSHSHKIGDFTYKVGGNFSFVRNKVIKFDESESTPDYYKVVGRPFTHTLSTSGGKVSLMDKTTEKIGRPYAGLVGMKAIGIFQSQDEIDAWPKQFNGGQKPGDVKYADVNGDGMINENDLIVVDRYGSIPEIIYGFNLACGWKGFELTALFQGAAHKSIMLEGYGTTMFLDGSSNYYSYLSDGSWSPENTGAKYPRAYVGGNSNNNRASSIWMKNGNYLRLKNIELSYTFPKSILEKTKVINGLRLYINGTNLLTFDKLDIMDPEMTGGSAQYYPQLKSVNFGLNFTY</sequence>
<dbReference type="SMART" id="SM00965">
    <property type="entry name" value="STN"/>
    <property type="match status" value="1"/>
</dbReference>
<gene>
    <name evidence="10" type="ORF">HMPREF1536_01814</name>
</gene>
<dbReference type="Pfam" id="PF07715">
    <property type="entry name" value="Plug"/>
    <property type="match status" value="1"/>
</dbReference>
<accession>A0A0F5JK89</accession>
<dbReference type="SUPFAM" id="SSF49464">
    <property type="entry name" value="Carboxypeptidase regulatory domain-like"/>
    <property type="match status" value="1"/>
</dbReference>
<dbReference type="InterPro" id="IPR023997">
    <property type="entry name" value="TonB-dep_OMP_SusC/RagA_CS"/>
</dbReference>
<dbReference type="Pfam" id="PF13715">
    <property type="entry name" value="CarbopepD_reg_2"/>
    <property type="match status" value="1"/>
</dbReference>
<dbReference type="PROSITE" id="PS52016">
    <property type="entry name" value="TONB_DEPENDENT_REC_3"/>
    <property type="match status" value="1"/>
</dbReference>
<dbReference type="AlphaFoldDB" id="A0A0F5JK89"/>
<keyword evidence="2 7" id="KW-0813">Transport</keyword>
<keyword evidence="5 7" id="KW-0472">Membrane</keyword>
<keyword evidence="4 7" id="KW-0812">Transmembrane</keyword>
<evidence type="ECO:0000256" key="6">
    <source>
        <dbReference type="ARBA" id="ARBA00023237"/>
    </source>
</evidence>
<dbReference type="InterPro" id="IPR036942">
    <property type="entry name" value="Beta-barrel_TonB_sf"/>
</dbReference>
<evidence type="ECO:0000256" key="1">
    <source>
        <dbReference type="ARBA" id="ARBA00004571"/>
    </source>
</evidence>
<feature type="domain" description="Secretin/TonB short N-terminal" evidence="9">
    <location>
        <begin position="49"/>
        <end position="100"/>
    </location>
</feature>
<dbReference type="SUPFAM" id="SSF56935">
    <property type="entry name" value="Porins"/>
    <property type="match status" value="1"/>
</dbReference>
<evidence type="ECO:0000256" key="3">
    <source>
        <dbReference type="ARBA" id="ARBA00022452"/>
    </source>
</evidence>
<dbReference type="InterPro" id="IPR037066">
    <property type="entry name" value="Plug_dom_sf"/>
</dbReference>
<dbReference type="PATRIC" id="fig|1203610.3.peg.1864"/>
<dbReference type="Pfam" id="PF07660">
    <property type="entry name" value="STN"/>
    <property type="match status" value="1"/>
</dbReference>
<dbReference type="Gene3D" id="2.170.130.10">
    <property type="entry name" value="TonB-dependent receptor, plug domain"/>
    <property type="match status" value="1"/>
</dbReference>
<comment type="subcellular location">
    <subcellularLocation>
        <location evidence="1 7">Cell outer membrane</location>
        <topology evidence="1 7">Multi-pass membrane protein</topology>
    </subcellularLocation>
</comment>
<keyword evidence="11" id="KW-1185">Reference proteome</keyword>
<reference evidence="10 11" key="1">
    <citation type="submission" date="2013-04" db="EMBL/GenBank/DDBJ databases">
        <title>The Genome Sequence of Parabacteroides gordonii DSM 23371.</title>
        <authorList>
            <consortium name="The Broad Institute Genomics Platform"/>
            <person name="Earl A."/>
            <person name="Ward D."/>
            <person name="Feldgarden M."/>
            <person name="Gevers D."/>
            <person name="Martens E."/>
            <person name="Sakamoto M."/>
            <person name="Benno Y."/>
            <person name="Suzuki N."/>
            <person name="Matsunaga N."/>
            <person name="Koshihara K."/>
            <person name="Seki M."/>
            <person name="Komiya H."/>
            <person name="Walker B."/>
            <person name="Young S."/>
            <person name="Zeng Q."/>
            <person name="Gargeya S."/>
            <person name="Fitzgerald M."/>
            <person name="Haas B."/>
            <person name="Abouelleil A."/>
            <person name="Allen A.W."/>
            <person name="Alvarado L."/>
            <person name="Arachchi H.M."/>
            <person name="Berlin A.M."/>
            <person name="Chapman S.B."/>
            <person name="Gainer-Dewar J."/>
            <person name="Goldberg J."/>
            <person name="Griggs A."/>
            <person name="Gujja S."/>
            <person name="Hansen M."/>
            <person name="Howarth C."/>
            <person name="Imamovic A."/>
            <person name="Ireland A."/>
            <person name="Larimer J."/>
            <person name="McCowan C."/>
            <person name="Murphy C."/>
            <person name="Pearson M."/>
            <person name="Poon T.W."/>
            <person name="Priest M."/>
            <person name="Roberts A."/>
            <person name="Saif S."/>
            <person name="Shea T."/>
            <person name="Sisk P."/>
            <person name="Sykes S."/>
            <person name="Wortman J."/>
            <person name="Nusbaum C."/>
            <person name="Birren B."/>
        </authorList>
    </citation>
    <scope>NUCLEOTIDE SEQUENCE [LARGE SCALE GENOMIC DNA]</scope>
    <source>
        <strain evidence="10 11">MS-1</strain>
    </source>
</reference>
<comment type="similarity">
    <text evidence="7">Belongs to the TonB-dependent receptor family.</text>
</comment>
<name>A0A0F5JK89_9BACT</name>
<dbReference type="HOGENOM" id="CLU_004317_1_1_10"/>
<feature type="chain" id="PRO_5002490150" evidence="8">
    <location>
        <begin position="18"/>
        <end position="1121"/>
    </location>
</feature>
<evidence type="ECO:0000256" key="5">
    <source>
        <dbReference type="ARBA" id="ARBA00023136"/>
    </source>
</evidence>